<feature type="compositionally biased region" description="Low complexity" evidence="1">
    <location>
        <begin position="144"/>
        <end position="183"/>
    </location>
</feature>
<dbReference type="AlphaFoldDB" id="A0AAN6GR50"/>
<feature type="compositionally biased region" description="Basic and acidic residues" evidence="1">
    <location>
        <begin position="544"/>
        <end position="556"/>
    </location>
</feature>
<sequence length="756" mass="79416">MPSQASTADIYVACLYSQGDGMPLWNPSPIRTGAIGYVRDGSFYTLYNIEDGPPTDLHPAADPTLIGRRRSTPANHGLAAAALAANTLSPRIASDGRSESVSSGGATPVEPRQGQRLSEPTIESSGTAPPSLRRSVSPNRAGRRGSIMGSMRRGSGQTVGAAAATAASPPPSSSLSDPVTSPAEEYHAAVSPGNTGSRTPPATTMDVAAVSGSPRLRDRDLPPEPPLPAQVEFEDLRRFDAGPRSSSTYTCLGFSAGANVPGAPAGGMWSFKSSGGDGALLIPRDPTEREQLRHVGNLKIYVKTHLRWIAYRYGISEDIEPDDIVLVFSQDRTSDWACAVSRNTAKGASVEFEVFSIGKASVWGEWRTAMTASQRGPHRGGMPAFNPNFAMGPLGSGMHAASTAPSASGPPSQKPGISFSAAGLTASFSPTLDAEVKMDTSGDSNGADGVDAQGDVSMQVTAGVSAVATNHAGGREPGSPRAPQSTQYGSQMPSPVYASPSMHGWPLINPHPADQAIVIKRITMKHRLPFLPASIRASAGPRPDPSREPDKEDGARALKMSSADYGAASSSSLNSHPRSRSDGQLLASKSNPPFDPLNWLHEYLLSRAPSARASIASDAECAFLLRRAIRSDASLLRPDISEAGRARFRDALFRAADRLGHVCVDEDDVAIFELQEERSHAALKSAVSTSTPMKATVSAPGVSISRSMATPPTSCKTSVYAFSPEDQVRRVSSPKRPSFPLSASLPSLSRVAQASF</sequence>
<feature type="region of interest" description="Disordered" evidence="1">
    <location>
        <begin position="93"/>
        <end position="205"/>
    </location>
</feature>
<feature type="region of interest" description="Disordered" evidence="1">
    <location>
        <begin position="52"/>
        <end position="71"/>
    </location>
</feature>
<feature type="region of interest" description="Disordered" evidence="1">
    <location>
        <begin position="470"/>
        <end position="497"/>
    </location>
</feature>
<feature type="compositionally biased region" description="Polar residues" evidence="1">
    <location>
        <begin position="115"/>
        <end position="138"/>
    </location>
</feature>
<reference evidence="2" key="1">
    <citation type="journal article" date="2023" name="PhytoFront">
        <title>Draft Genome Resources of Seven Strains of Tilletia horrida, Causal Agent of Kernel Smut of Rice.</title>
        <authorList>
            <person name="Khanal S."/>
            <person name="Antony Babu S."/>
            <person name="Zhou X.G."/>
        </authorList>
    </citation>
    <scope>NUCLEOTIDE SEQUENCE</scope>
    <source>
        <strain evidence="2">TX6</strain>
    </source>
</reference>
<keyword evidence="3" id="KW-1185">Reference proteome</keyword>
<dbReference type="Proteomes" id="UP001176517">
    <property type="component" value="Unassembled WGS sequence"/>
</dbReference>
<evidence type="ECO:0000256" key="1">
    <source>
        <dbReference type="SAM" id="MobiDB-lite"/>
    </source>
</evidence>
<feature type="region of interest" description="Disordered" evidence="1">
    <location>
        <begin position="533"/>
        <end position="588"/>
    </location>
</feature>
<feature type="region of interest" description="Disordered" evidence="1">
    <location>
        <begin position="726"/>
        <end position="756"/>
    </location>
</feature>
<feature type="compositionally biased region" description="Polar residues" evidence="1">
    <location>
        <begin position="192"/>
        <end position="202"/>
    </location>
</feature>
<evidence type="ECO:0000313" key="3">
    <source>
        <dbReference type="Proteomes" id="UP001176517"/>
    </source>
</evidence>
<name>A0AAN6GR50_9BASI</name>
<accession>A0AAN6GR50</accession>
<feature type="compositionally biased region" description="Low complexity" evidence="1">
    <location>
        <begin position="738"/>
        <end position="749"/>
    </location>
</feature>
<organism evidence="2 3">
    <name type="scientific">Tilletia horrida</name>
    <dbReference type="NCBI Taxonomy" id="155126"/>
    <lineage>
        <taxon>Eukaryota</taxon>
        <taxon>Fungi</taxon>
        <taxon>Dikarya</taxon>
        <taxon>Basidiomycota</taxon>
        <taxon>Ustilaginomycotina</taxon>
        <taxon>Exobasidiomycetes</taxon>
        <taxon>Tilletiales</taxon>
        <taxon>Tilletiaceae</taxon>
        <taxon>Tilletia</taxon>
    </lineage>
</organism>
<comment type="caution">
    <text evidence="2">The sequence shown here is derived from an EMBL/GenBank/DDBJ whole genome shotgun (WGS) entry which is preliminary data.</text>
</comment>
<protein>
    <submittedName>
        <fullName evidence="2">Uncharacterized protein</fullName>
    </submittedName>
</protein>
<feature type="compositionally biased region" description="Polar residues" evidence="1">
    <location>
        <begin position="482"/>
        <end position="493"/>
    </location>
</feature>
<gene>
    <name evidence="2" type="ORF">OC846_002607</name>
</gene>
<dbReference type="EMBL" id="JAPDMZ010000053">
    <property type="protein sequence ID" value="KAK0553235.1"/>
    <property type="molecule type" value="Genomic_DNA"/>
</dbReference>
<feature type="compositionally biased region" description="Low complexity" evidence="1">
    <location>
        <begin position="561"/>
        <end position="576"/>
    </location>
</feature>
<proteinExistence type="predicted"/>
<evidence type="ECO:0000313" key="2">
    <source>
        <dbReference type="EMBL" id="KAK0553235.1"/>
    </source>
</evidence>